<comment type="similarity">
    <text evidence="1">Belongs to the class IV-like SAM-binding methyltransferase superfamily. RNA methyltransferase TrmH family.</text>
</comment>
<dbReference type="SMART" id="SM00967">
    <property type="entry name" value="SpoU_sub_bind"/>
    <property type="match status" value="1"/>
</dbReference>
<keyword evidence="6" id="KW-1185">Reference proteome</keyword>
<evidence type="ECO:0000313" key="5">
    <source>
        <dbReference type="EMBL" id="CAG7598174.1"/>
    </source>
</evidence>
<gene>
    <name evidence="5" type="primary">aviRb</name>
    <name evidence="5" type="ORF">LEUCIP111803_00201</name>
</gene>
<dbReference type="AlphaFoldDB" id="A0A916JTZ3"/>
<dbReference type="EC" id="2.1.1.208" evidence="5"/>
<evidence type="ECO:0000256" key="3">
    <source>
        <dbReference type="ARBA" id="ARBA00022679"/>
    </source>
</evidence>
<dbReference type="InterPro" id="IPR051259">
    <property type="entry name" value="rRNA_Methyltransferase"/>
</dbReference>
<dbReference type="CDD" id="cd18095">
    <property type="entry name" value="SpoU-like_rRNA-MTase"/>
    <property type="match status" value="1"/>
</dbReference>
<dbReference type="InterPro" id="IPR013123">
    <property type="entry name" value="SpoU_subst-bd"/>
</dbReference>
<evidence type="ECO:0000313" key="6">
    <source>
        <dbReference type="Proteomes" id="UP000693892"/>
    </source>
</evidence>
<dbReference type="GO" id="GO:0003723">
    <property type="term" value="F:RNA binding"/>
    <property type="evidence" value="ECO:0007669"/>
    <property type="project" value="InterPro"/>
</dbReference>
<evidence type="ECO:0000256" key="1">
    <source>
        <dbReference type="ARBA" id="ARBA00007228"/>
    </source>
</evidence>
<evidence type="ECO:0000256" key="2">
    <source>
        <dbReference type="ARBA" id="ARBA00022603"/>
    </source>
</evidence>
<organism evidence="5 6">
    <name type="scientific">Leucobacter soli</name>
    <dbReference type="NCBI Taxonomy" id="2812850"/>
    <lineage>
        <taxon>Bacteria</taxon>
        <taxon>Bacillati</taxon>
        <taxon>Actinomycetota</taxon>
        <taxon>Actinomycetes</taxon>
        <taxon>Micrococcales</taxon>
        <taxon>Microbacteriaceae</taxon>
        <taxon>Leucobacter</taxon>
    </lineage>
</organism>
<reference evidence="5" key="1">
    <citation type="submission" date="2021-06" db="EMBL/GenBank/DDBJ databases">
        <authorList>
            <person name="Criscuolo A."/>
        </authorList>
    </citation>
    <scope>NUCLEOTIDE SEQUENCE</scope>
    <source>
        <strain evidence="5">CIP111803</strain>
    </source>
</reference>
<protein>
    <submittedName>
        <fullName evidence="5">23S rRNA (Uridine(2479)-2'-O)-methyltransferase</fullName>
        <ecNumber evidence="5">2.1.1.208</ecNumber>
    </submittedName>
</protein>
<accession>A0A916JTZ3</accession>
<dbReference type="RefSeq" id="WP_218113856.1">
    <property type="nucleotide sequence ID" value="NZ_CAJVAP010000002.1"/>
</dbReference>
<comment type="caution">
    <text evidence="5">The sequence shown here is derived from an EMBL/GenBank/DDBJ whole genome shotgun (WGS) entry which is preliminary data.</text>
</comment>
<name>A0A916JTZ3_9MICO</name>
<dbReference type="Pfam" id="PF00588">
    <property type="entry name" value="SpoU_methylase"/>
    <property type="match status" value="1"/>
</dbReference>
<evidence type="ECO:0000259" key="4">
    <source>
        <dbReference type="SMART" id="SM00967"/>
    </source>
</evidence>
<dbReference type="Proteomes" id="UP000693892">
    <property type="component" value="Unassembled WGS sequence"/>
</dbReference>
<dbReference type="PANTHER" id="PTHR43191">
    <property type="entry name" value="RRNA METHYLTRANSFERASE 3"/>
    <property type="match status" value="1"/>
</dbReference>
<keyword evidence="3 5" id="KW-0808">Transferase</keyword>
<dbReference type="GO" id="GO:0008173">
    <property type="term" value="F:RNA methyltransferase activity"/>
    <property type="evidence" value="ECO:0007669"/>
    <property type="project" value="InterPro"/>
</dbReference>
<feature type="domain" description="RNA 2-O ribose methyltransferase substrate binding" evidence="4">
    <location>
        <begin position="29"/>
        <end position="104"/>
    </location>
</feature>
<dbReference type="GO" id="GO:0032259">
    <property type="term" value="P:methylation"/>
    <property type="evidence" value="ECO:0007669"/>
    <property type="project" value="UniProtKB-KW"/>
</dbReference>
<dbReference type="EMBL" id="CAJVAP010000002">
    <property type="protein sequence ID" value="CAG7598174.1"/>
    <property type="molecule type" value="Genomic_DNA"/>
</dbReference>
<sequence>MIENPKSPRVRRVAALSRRKDRRQSGLFLVEGPQAVRELLAHRADLAETVYATMGTESWQHEVDRLASEHGVVIERVTEPVLAAMAETVHPQGVLAVARIEAAPLAEVLRDARLVAILHEVRDPGNAGTVLRAADAAGADAVVFAGESIDPWHPKVVRATTGSLFHLPVAVAPTLDASVDAARAAGLRVLAADVHGEDLDPAADVLAGPVAWLFGNEARGLNAEERALADGALRLPIYGAAESLNLATAASVLLYQTAFAQRGLTRPGRPV</sequence>
<proteinExistence type="inferred from homology"/>
<keyword evidence="2 5" id="KW-0489">Methyltransferase</keyword>
<dbReference type="Pfam" id="PF22435">
    <property type="entry name" value="MRM3-like_sub_bind"/>
    <property type="match status" value="1"/>
</dbReference>
<dbReference type="GO" id="GO:0006396">
    <property type="term" value="P:RNA processing"/>
    <property type="evidence" value="ECO:0007669"/>
    <property type="project" value="InterPro"/>
</dbReference>
<dbReference type="PANTHER" id="PTHR43191:SF2">
    <property type="entry name" value="RRNA METHYLTRANSFERASE 3, MITOCHONDRIAL"/>
    <property type="match status" value="1"/>
</dbReference>
<dbReference type="InterPro" id="IPR001537">
    <property type="entry name" value="SpoU_MeTrfase"/>
</dbReference>
<dbReference type="InterPro" id="IPR053888">
    <property type="entry name" value="MRM3-like_sub_bind"/>
</dbReference>